<dbReference type="SUPFAM" id="SSF52540">
    <property type="entry name" value="P-loop containing nucleoside triphosphate hydrolases"/>
    <property type="match status" value="1"/>
</dbReference>
<organism evidence="6 7">
    <name type="scientific">Devosia riboflavina</name>
    <dbReference type="NCBI Taxonomy" id="46914"/>
    <lineage>
        <taxon>Bacteria</taxon>
        <taxon>Pseudomonadati</taxon>
        <taxon>Pseudomonadota</taxon>
        <taxon>Alphaproteobacteria</taxon>
        <taxon>Hyphomicrobiales</taxon>
        <taxon>Devosiaceae</taxon>
        <taxon>Devosia</taxon>
    </lineage>
</organism>
<dbReference type="OrthoDB" id="9778547at2"/>
<keyword evidence="7" id="KW-1185">Reference proteome</keyword>
<dbReference type="PANTHER" id="PTHR42711:SF19">
    <property type="entry name" value="DOXORUBICIN RESISTANCE ATP-BINDING PROTEIN DRRA"/>
    <property type="match status" value="1"/>
</dbReference>
<evidence type="ECO:0000313" key="7">
    <source>
        <dbReference type="Proteomes" id="UP000028981"/>
    </source>
</evidence>
<dbReference type="InterPro" id="IPR003593">
    <property type="entry name" value="AAA+_ATPase"/>
</dbReference>
<proteinExistence type="inferred from homology"/>
<dbReference type="PANTHER" id="PTHR42711">
    <property type="entry name" value="ABC TRANSPORTER ATP-BINDING PROTEIN"/>
    <property type="match status" value="1"/>
</dbReference>
<name>A0A087M3A7_9HYPH</name>
<dbReference type="Pfam" id="PF00005">
    <property type="entry name" value="ABC_tran"/>
    <property type="match status" value="1"/>
</dbReference>
<keyword evidence="4" id="KW-0067">ATP-binding</keyword>
<dbReference type="SMART" id="SM00382">
    <property type="entry name" value="AAA"/>
    <property type="match status" value="1"/>
</dbReference>
<dbReference type="Gene3D" id="3.40.50.300">
    <property type="entry name" value="P-loop containing nucleotide triphosphate hydrolases"/>
    <property type="match status" value="1"/>
</dbReference>
<evidence type="ECO:0000259" key="5">
    <source>
        <dbReference type="PROSITE" id="PS50893"/>
    </source>
</evidence>
<dbReference type="Pfam" id="PF13732">
    <property type="entry name" value="DrrA1-3_C"/>
    <property type="match status" value="1"/>
</dbReference>
<keyword evidence="2" id="KW-0813">Transport</keyword>
<dbReference type="PROSITE" id="PS50893">
    <property type="entry name" value="ABC_TRANSPORTER_2"/>
    <property type="match status" value="1"/>
</dbReference>
<evidence type="ECO:0000256" key="4">
    <source>
        <dbReference type="ARBA" id="ARBA00022840"/>
    </source>
</evidence>
<dbReference type="InterPro" id="IPR027417">
    <property type="entry name" value="P-loop_NTPase"/>
</dbReference>
<evidence type="ECO:0000256" key="1">
    <source>
        <dbReference type="ARBA" id="ARBA00005417"/>
    </source>
</evidence>
<dbReference type="GO" id="GO:0005524">
    <property type="term" value="F:ATP binding"/>
    <property type="evidence" value="ECO:0007669"/>
    <property type="project" value="UniProtKB-KW"/>
</dbReference>
<sequence>MIHARDLVRTFKSKAGPVEAVRGLNIDVAEGELVAFLGPNGAGKSTSVRMLTTLLPPTSGSANIGGFDVVSEPAEVRRRIGYVGQGTGSGPYHRVRDELVTQGRAQRLGTAAAKKRADELLVMLELDGLADRNCASLSGGQKRRLDVALGLMHTPPILFLDEPSTGLDPHSRANLWDHILKLRRKTGMTIFLTTHYLDEADTMAERVMVMDNGVLIADDTPGRLKADLAGDTIRVSVLCEDQAVQAGGIARNLPGAREAKVDGRNLTVALPDGEALLPEFIRRLHQEGIEAISARVERPTLDDVFLGLTGRSLRESAGA</sequence>
<keyword evidence="3" id="KW-0547">Nucleotide-binding</keyword>
<dbReference type="InterPro" id="IPR050763">
    <property type="entry name" value="ABC_transporter_ATP-binding"/>
</dbReference>
<feature type="domain" description="ABC transporter" evidence="5">
    <location>
        <begin position="2"/>
        <end position="237"/>
    </location>
</feature>
<dbReference type="InterPro" id="IPR017871">
    <property type="entry name" value="ABC_transporter-like_CS"/>
</dbReference>
<comment type="similarity">
    <text evidence="1">Belongs to the ABC transporter superfamily.</text>
</comment>
<dbReference type="EMBL" id="JQGC01000007">
    <property type="protein sequence ID" value="KFL31360.1"/>
    <property type="molecule type" value="Genomic_DNA"/>
</dbReference>
<protein>
    <submittedName>
        <fullName evidence="6">ABC transporter</fullName>
    </submittedName>
</protein>
<accession>A0A087M3A7</accession>
<dbReference type="Proteomes" id="UP000028981">
    <property type="component" value="Unassembled WGS sequence"/>
</dbReference>
<evidence type="ECO:0000256" key="2">
    <source>
        <dbReference type="ARBA" id="ARBA00022448"/>
    </source>
</evidence>
<reference evidence="6 7" key="1">
    <citation type="submission" date="2014-08" db="EMBL/GenBank/DDBJ databases">
        <authorList>
            <person name="Hassan Y.I."/>
            <person name="Lepp D."/>
            <person name="Zhou T."/>
        </authorList>
    </citation>
    <scope>NUCLEOTIDE SEQUENCE [LARGE SCALE GENOMIC DNA]</scope>
    <source>
        <strain evidence="6 7">IFO13584</strain>
    </source>
</reference>
<dbReference type="STRING" id="46914.JP75_10815"/>
<dbReference type="InterPro" id="IPR003439">
    <property type="entry name" value="ABC_transporter-like_ATP-bd"/>
</dbReference>
<evidence type="ECO:0000256" key="3">
    <source>
        <dbReference type="ARBA" id="ARBA00022741"/>
    </source>
</evidence>
<dbReference type="GO" id="GO:0016887">
    <property type="term" value="F:ATP hydrolysis activity"/>
    <property type="evidence" value="ECO:0007669"/>
    <property type="project" value="InterPro"/>
</dbReference>
<gene>
    <name evidence="6" type="ORF">JP75_10815</name>
</gene>
<dbReference type="AlphaFoldDB" id="A0A087M3A7"/>
<dbReference type="InterPro" id="IPR025302">
    <property type="entry name" value="DrrA1/2-like_C"/>
</dbReference>
<comment type="caution">
    <text evidence="6">The sequence shown here is derived from an EMBL/GenBank/DDBJ whole genome shotgun (WGS) entry which is preliminary data.</text>
</comment>
<dbReference type="RefSeq" id="WP_035082445.1">
    <property type="nucleotide sequence ID" value="NZ_JQGC01000007.1"/>
</dbReference>
<evidence type="ECO:0000313" key="6">
    <source>
        <dbReference type="EMBL" id="KFL31360.1"/>
    </source>
</evidence>
<dbReference type="PROSITE" id="PS00211">
    <property type="entry name" value="ABC_TRANSPORTER_1"/>
    <property type="match status" value="1"/>
</dbReference>